<dbReference type="PANTHER" id="PTHR36057">
    <property type="match status" value="1"/>
</dbReference>
<accession>A0A0F7K0E9</accession>
<dbReference type="InterPro" id="IPR036249">
    <property type="entry name" value="Thioredoxin-like_sf"/>
</dbReference>
<keyword evidence="2" id="KW-1185">Reference proteome</keyword>
<sequence length="233" mass="25999">MGLLLAADLAAETVRISSGEQRVNLVELYTSEGCSSCPPAEAWLNGYLEMATLWRDVIPLAFHVDYWDYIGWQDRFAQPQFSQRQYRYRKEGAIGAVYTPGILVNGKEWRGGFRQRPVVADERVGELTLEIAGDQLSARFMPTDKTVNGARLHLAVVAFGLTSTVAAGENRGRQLAHEFVVLELNSRDSTDLRWQMTLPEARSRDAARHALVAWVSRPGSQRPLQAAAGWLPD</sequence>
<protein>
    <recommendedName>
        <fullName evidence="3">DUF1223 domain-containing protein</fullName>
    </recommendedName>
</protein>
<proteinExistence type="predicted"/>
<dbReference type="EMBL" id="CP011412">
    <property type="protein sequence ID" value="AKH22001.1"/>
    <property type="molecule type" value="Genomic_DNA"/>
</dbReference>
<dbReference type="PATRIC" id="fig|1543721.4.peg.514"/>
<gene>
    <name evidence="1" type="ORF">AAY24_02445</name>
</gene>
<dbReference type="Proteomes" id="UP000034410">
    <property type="component" value="Chromosome"/>
</dbReference>
<organism evidence="1 2">
    <name type="scientific">Sedimenticola thiotaurini</name>
    <dbReference type="NCBI Taxonomy" id="1543721"/>
    <lineage>
        <taxon>Bacteria</taxon>
        <taxon>Pseudomonadati</taxon>
        <taxon>Pseudomonadota</taxon>
        <taxon>Gammaproteobacteria</taxon>
        <taxon>Chromatiales</taxon>
        <taxon>Sedimenticolaceae</taxon>
        <taxon>Sedimenticola</taxon>
    </lineage>
</organism>
<evidence type="ECO:0008006" key="3">
    <source>
        <dbReference type="Google" id="ProtNLM"/>
    </source>
</evidence>
<reference evidence="1 2" key="1">
    <citation type="journal article" date="2015" name="Genome Announc.">
        <title>Complete Genome Sequence of Sedimenticola thiotaurini Strain SIP-G1, a Polyphosphate- and Polyhydroxyalkanoate-Accumulating Sulfur-Oxidizing Gammaproteobacterium Isolated from Salt Marsh Sediments.</title>
        <authorList>
            <person name="Flood B.E."/>
            <person name="Jones D.S."/>
            <person name="Bailey J.V."/>
        </authorList>
    </citation>
    <scope>NUCLEOTIDE SEQUENCE [LARGE SCALE GENOMIC DNA]</scope>
    <source>
        <strain evidence="1 2">SIP-G1</strain>
    </source>
</reference>
<name>A0A0F7K0E9_9GAMM</name>
<dbReference type="KEGG" id="seds:AAY24_02445"/>
<evidence type="ECO:0000313" key="2">
    <source>
        <dbReference type="Proteomes" id="UP000034410"/>
    </source>
</evidence>
<dbReference type="AlphaFoldDB" id="A0A0F7K0E9"/>
<dbReference type="Pfam" id="PF06764">
    <property type="entry name" value="DUF1223"/>
    <property type="match status" value="1"/>
</dbReference>
<evidence type="ECO:0000313" key="1">
    <source>
        <dbReference type="EMBL" id="AKH22001.1"/>
    </source>
</evidence>
<dbReference type="SUPFAM" id="SSF52833">
    <property type="entry name" value="Thioredoxin-like"/>
    <property type="match status" value="1"/>
</dbReference>
<dbReference type="PANTHER" id="PTHR36057:SF1">
    <property type="entry name" value="LIPOPROTEIN LIPID ATTACHMENT SITE-LIKE PROTEIN, PUTATIVE (DUF1223)-RELATED"/>
    <property type="match status" value="1"/>
</dbReference>
<dbReference type="InterPro" id="IPR010634">
    <property type="entry name" value="DUF1223"/>
</dbReference>